<protein>
    <submittedName>
        <fullName evidence="2">Uncharacterized protein</fullName>
    </submittedName>
</protein>
<gene>
    <name evidence="2" type="ORF">TSPGSL018_29350</name>
</gene>
<dbReference type="AlphaFoldDB" id="A0A061RRD7"/>
<accession>A0A061RRD7</accession>
<sequence length="70" mass="7371">MSSLRLANTLRAALSGPGTPDHTFDRSAPRSNVSTPFEPGDSLLRRTKHHSEQAVTSSTQGDAPAVLSPS</sequence>
<dbReference type="EMBL" id="GBEZ01012658">
    <property type="protein sequence ID" value="JAC73250.1"/>
    <property type="molecule type" value="Transcribed_RNA"/>
</dbReference>
<feature type="region of interest" description="Disordered" evidence="1">
    <location>
        <begin position="1"/>
        <end position="70"/>
    </location>
</feature>
<feature type="non-terminal residue" evidence="2">
    <location>
        <position position="70"/>
    </location>
</feature>
<evidence type="ECO:0000313" key="2">
    <source>
        <dbReference type="EMBL" id="JAC73250.1"/>
    </source>
</evidence>
<reference evidence="2" key="1">
    <citation type="submission" date="2014-05" db="EMBL/GenBank/DDBJ databases">
        <title>The transcriptome of the halophilic microalga Tetraselmis sp. GSL018 isolated from the Great Salt Lake, Utah.</title>
        <authorList>
            <person name="Jinkerson R.E."/>
            <person name="D'Adamo S."/>
            <person name="Posewitz M.C."/>
        </authorList>
    </citation>
    <scope>NUCLEOTIDE SEQUENCE</scope>
    <source>
        <strain evidence="2">GSL018</strain>
    </source>
</reference>
<name>A0A061RRD7_9CHLO</name>
<organism evidence="2">
    <name type="scientific">Tetraselmis sp. GSL018</name>
    <dbReference type="NCBI Taxonomy" id="582737"/>
    <lineage>
        <taxon>Eukaryota</taxon>
        <taxon>Viridiplantae</taxon>
        <taxon>Chlorophyta</taxon>
        <taxon>core chlorophytes</taxon>
        <taxon>Chlorodendrophyceae</taxon>
        <taxon>Chlorodendrales</taxon>
        <taxon>Chlorodendraceae</taxon>
        <taxon>Tetraselmis</taxon>
    </lineage>
</organism>
<evidence type="ECO:0000256" key="1">
    <source>
        <dbReference type="SAM" id="MobiDB-lite"/>
    </source>
</evidence>
<proteinExistence type="predicted"/>